<dbReference type="EMBL" id="CAJJDN010000014">
    <property type="protein sequence ID" value="CAD8060320.1"/>
    <property type="molecule type" value="Genomic_DNA"/>
</dbReference>
<dbReference type="AlphaFoldDB" id="A0A8S1KXR3"/>
<dbReference type="Proteomes" id="UP000692954">
    <property type="component" value="Unassembled WGS sequence"/>
</dbReference>
<feature type="compositionally biased region" description="Polar residues" evidence="1">
    <location>
        <begin position="1"/>
        <end position="28"/>
    </location>
</feature>
<feature type="region of interest" description="Disordered" evidence="1">
    <location>
        <begin position="1"/>
        <end position="42"/>
    </location>
</feature>
<evidence type="ECO:0000313" key="2">
    <source>
        <dbReference type="EMBL" id="CAD8060320.1"/>
    </source>
</evidence>
<gene>
    <name evidence="2" type="ORF">PSON_ATCC_30995.1.T0140225</name>
</gene>
<accession>A0A8S1KXR3</accession>
<dbReference type="OrthoDB" id="10258955at2759"/>
<protein>
    <submittedName>
        <fullName evidence="2">Uncharacterized protein</fullName>
    </submittedName>
</protein>
<sequence>MNNIQGYSLSKPSTKTSQAPGGNSSISFGQYEPVPQLQKRTVRDSNASHFTLGRDDQQWQEQGFINILQYYYIGSQTSVKVKNPPGGKSTIQFG</sequence>
<reference evidence="2" key="1">
    <citation type="submission" date="2021-01" db="EMBL/GenBank/DDBJ databases">
        <authorList>
            <consortium name="Genoscope - CEA"/>
            <person name="William W."/>
        </authorList>
    </citation>
    <scope>NUCLEOTIDE SEQUENCE</scope>
</reference>
<evidence type="ECO:0000256" key="1">
    <source>
        <dbReference type="SAM" id="MobiDB-lite"/>
    </source>
</evidence>
<name>A0A8S1KXR3_9CILI</name>
<organism evidence="2 3">
    <name type="scientific">Paramecium sonneborni</name>
    <dbReference type="NCBI Taxonomy" id="65129"/>
    <lineage>
        <taxon>Eukaryota</taxon>
        <taxon>Sar</taxon>
        <taxon>Alveolata</taxon>
        <taxon>Ciliophora</taxon>
        <taxon>Intramacronucleata</taxon>
        <taxon>Oligohymenophorea</taxon>
        <taxon>Peniculida</taxon>
        <taxon>Parameciidae</taxon>
        <taxon>Paramecium</taxon>
    </lineage>
</organism>
<evidence type="ECO:0000313" key="3">
    <source>
        <dbReference type="Proteomes" id="UP000692954"/>
    </source>
</evidence>
<proteinExistence type="predicted"/>
<comment type="caution">
    <text evidence="2">The sequence shown here is derived from an EMBL/GenBank/DDBJ whole genome shotgun (WGS) entry which is preliminary data.</text>
</comment>
<keyword evidence="3" id="KW-1185">Reference proteome</keyword>